<gene>
    <name evidence="2" type="ORF">Sjap_026241</name>
</gene>
<dbReference type="InterPro" id="IPR052220">
    <property type="entry name" value="METTL25"/>
</dbReference>
<dbReference type="AlphaFoldDB" id="A0AAP0HK94"/>
<protein>
    <recommendedName>
        <fullName evidence="1">Methyltransferase domain-containing protein</fullName>
    </recommendedName>
</protein>
<feature type="domain" description="Methyltransferase" evidence="1">
    <location>
        <begin position="123"/>
        <end position="308"/>
    </location>
</feature>
<proteinExistence type="predicted"/>
<evidence type="ECO:0000259" key="1">
    <source>
        <dbReference type="Pfam" id="PF13679"/>
    </source>
</evidence>
<keyword evidence="3" id="KW-1185">Reference proteome</keyword>
<dbReference type="EMBL" id="JBBNAE010000011">
    <property type="protein sequence ID" value="KAK9085830.1"/>
    <property type="molecule type" value="Genomic_DNA"/>
</dbReference>
<comment type="caution">
    <text evidence="2">The sequence shown here is derived from an EMBL/GenBank/DDBJ whole genome shotgun (WGS) entry which is preliminary data.</text>
</comment>
<accession>A0AAP0HK94</accession>
<organism evidence="2 3">
    <name type="scientific">Stephania japonica</name>
    <dbReference type="NCBI Taxonomy" id="461633"/>
    <lineage>
        <taxon>Eukaryota</taxon>
        <taxon>Viridiplantae</taxon>
        <taxon>Streptophyta</taxon>
        <taxon>Embryophyta</taxon>
        <taxon>Tracheophyta</taxon>
        <taxon>Spermatophyta</taxon>
        <taxon>Magnoliopsida</taxon>
        <taxon>Ranunculales</taxon>
        <taxon>Menispermaceae</taxon>
        <taxon>Menispermoideae</taxon>
        <taxon>Cissampelideae</taxon>
        <taxon>Stephania</taxon>
    </lineage>
</organism>
<dbReference type="PANTHER" id="PTHR12496:SF0">
    <property type="entry name" value="METHYLTRANSFERASE DOMAIN-CONTAINING PROTEIN"/>
    <property type="match status" value="1"/>
</dbReference>
<reference evidence="2 3" key="1">
    <citation type="submission" date="2024-01" db="EMBL/GenBank/DDBJ databases">
        <title>Genome assemblies of Stephania.</title>
        <authorList>
            <person name="Yang L."/>
        </authorList>
    </citation>
    <scope>NUCLEOTIDE SEQUENCE [LARGE SCALE GENOMIC DNA]</scope>
    <source>
        <strain evidence="2">QJT</strain>
        <tissue evidence="2">Leaf</tissue>
    </source>
</reference>
<dbReference type="InterPro" id="IPR025714">
    <property type="entry name" value="Methyltranfer_dom"/>
</dbReference>
<dbReference type="PANTHER" id="PTHR12496">
    <property type="entry name" value="CGI-41 METHYLTRANSFERASE"/>
    <property type="match status" value="1"/>
</dbReference>
<evidence type="ECO:0000313" key="3">
    <source>
        <dbReference type="Proteomes" id="UP001417504"/>
    </source>
</evidence>
<name>A0AAP0HK94_9MAGN</name>
<evidence type="ECO:0000313" key="2">
    <source>
        <dbReference type="EMBL" id="KAK9085830.1"/>
    </source>
</evidence>
<dbReference type="Proteomes" id="UP001417504">
    <property type="component" value="Unassembled WGS sequence"/>
</dbReference>
<dbReference type="Pfam" id="PF13679">
    <property type="entry name" value="Methyltransf_32"/>
    <property type="match status" value="1"/>
</dbReference>
<sequence length="602" mass="66939">MASVGRYSCKSAAETLEWITAIVDFLKPHKPLMDAHVVNFFKDRLWELIDKEWMECLRKEPVENLLSIPSGIVQENWPASLQKFVLTVKSLDLPREQDDLRMMLPNLNVTPLSTVLAQGMSLKKKHEVETLSAIVNAVARSAGAQAIIDVGAGQGYLALVLSFQYQLSVAAIDSSSHHGNVTSVRADRIKKHYVAKMHRTGLTHVHVPQTITCNVLSTEMLKDLSSTLSRRDYVDLSDGIRSGLDKPCDGWELNSEEEPSCNNRNSGLVLTGLHACGDLSITMLRTFAECEEIKAVVSVGCCYNLLTEEGAGKTRNECGFPLSGGVKSIGLYLGKSARDLACQSAERWSMLTKDIALQNFKLHSFRAAFQMVLFRYHPEVLAGSPSIGRQGKAMRRRQQQRKAIQDHLDAEQFSDSPSASEQCSKMEKGRGVKMGWHVMFLLGQILRSHDQEIGTSYREFTNPSDLPGHIVCSGQLAKYVKLQSTVSMGVSSDCTIRREQTKSLDRFSTFKQFCCSGLGRLGLTVNDEVDYFQIWSETEGFAELVGPFWSIRAALGPVVETLLLLDRLLFLQEHGNLAEAVMLPIFNPRLSPRNVVILAQKV</sequence>